<dbReference type="InterPro" id="IPR024943">
    <property type="entry name" value="Enhancer_polycomb"/>
</dbReference>
<dbReference type="STRING" id="1764295.A0A5B8MRP9"/>
<comment type="similarity">
    <text evidence="2 6">Belongs to the enhancer of polycomb family.</text>
</comment>
<dbReference type="GO" id="GO:0005634">
    <property type="term" value="C:nucleus"/>
    <property type="evidence" value="ECO:0007669"/>
    <property type="project" value="UniProtKB-SubCell"/>
</dbReference>
<dbReference type="EMBL" id="CP031042">
    <property type="protein sequence ID" value="QDZ22947.1"/>
    <property type="molecule type" value="Genomic_DNA"/>
</dbReference>
<evidence type="ECO:0000259" key="8">
    <source>
        <dbReference type="Pfam" id="PF10513"/>
    </source>
</evidence>
<accession>A0A5B8MRP9</accession>
<dbReference type="OrthoDB" id="435275at2759"/>
<keyword evidence="10" id="KW-1185">Reference proteome</keyword>
<evidence type="ECO:0000256" key="1">
    <source>
        <dbReference type="ARBA" id="ARBA00004123"/>
    </source>
</evidence>
<comment type="subcellular location">
    <subcellularLocation>
        <location evidence="1 6">Nucleus</location>
    </subcellularLocation>
</comment>
<dbReference type="PANTHER" id="PTHR14898">
    <property type="entry name" value="ENHANCER OF POLYCOMB"/>
    <property type="match status" value="1"/>
</dbReference>
<organism evidence="9 10">
    <name type="scientific">Chloropicon primus</name>
    <dbReference type="NCBI Taxonomy" id="1764295"/>
    <lineage>
        <taxon>Eukaryota</taxon>
        <taxon>Viridiplantae</taxon>
        <taxon>Chlorophyta</taxon>
        <taxon>Chloropicophyceae</taxon>
        <taxon>Chloropicales</taxon>
        <taxon>Chloropicaceae</taxon>
        <taxon>Chloropicon</taxon>
    </lineage>
</organism>
<dbReference type="Pfam" id="PF10513">
    <property type="entry name" value="EPL1"/>
    <property type="match status" value="1"/>
</dbReference>
<dbReference type="AlphaFoldDB" id="A0A5B8MRP9"/>
<proteinExistence type="inferred from homology"/>
<evidence type="ECO:0000256" key="7">
    <source>
        <dbReference type="SAM" id="MobiDB-lite"/>
    </source>
</evidence>
<keyword evidence="4 6" id="KW-0804">Transcription</keyword>
<dbReference type="InterPro" id="IPR019542">
    <property type="entry name" value="Enhancer_polycomb-like_N"/>
</dbReference>
<evidence type="ECO:0000256" key="6">
    <source>
        <dbReference type="RuleBase" id="RU361124"/>
    </source>
</evidence>
<feature type="compositionally biased region" description="Low complexity" evidence="7">
    <location>
        <begin position="54"/>
        <end position="64"/>
    </location>
</feature>
<dbReference type="Proteomes" id="UP000316726">
    <property type="component" value="Chromosome 9"/>
</dbReference>
<evidence type="ECO:0000313" key="9">
    <source>
        <dbReference type="EMBL" id="QDZ22947.1"/>
    </source>
</evidence>
<reference evidence="9 10" key="1">
    <citation type="submission" date="2018-07" db="EMBL/GenBank/DDBJ databases">
        <title>The complete nuclear genome of the prasinophyte Chloropicon primus (CCMP1205).</title>
        <authorList>
            <person name="Pombert J.-F."/>
            <person name="Otis C."/>
            <person name="Turmel M."/>
            <person name="Lemieux C."/>
        </authorList>
    </citation>
    <scope>NUCLEOTIDE SEQUENCE [LARGE SCALE GENOMIC DNA]</scope>
    <source>
        <strain evidence="9 10">CCMP1205</strain>
    </source>
</reference>
<dbReference type="GO" id="GO:0035267">
    <property type="term" value="C:NuA4 histone acetyltransferase complex"/>
    <property type="evidence" value="ECO:0007669"/>
    <property type="project" value="InterPro"/>
</dbReference>
<protein>
    <recommendedName>
        <fullName evidence="6">Enhancer of polycomb-like protein</fullName>
    </recommendedName>
</protein>
<evidence type="ECO:0000313" key="10">
    <source>
        <dbReference type="Proteomes" id="UP000316726"/>
    </source>
</evidence>
<evidence type="ECO:0000256" key="2">
    <source>
        <dbReference type="ARBA" id="ARBA00008035"/>
    </source>
</evidence>
<dbReference type="GO" id="GO:0006357">
    <property type="term" value="P:regulation of transcription by RNA polymerase II"/>
    <property type="evidence" value="ECO:0007669"/>
    <property type="project" value="InterPro"/>
</dbReference>
<name>A0A5B8MRP9_9CHLO</name>
<feature type="region of interest" description="Disordered" evidence="7">
    <location>
        <begin position="46"/>
        <end position="69"/>
    </location>
</feature>
<gene>
    <name evidence="9" type="ORF">A3770_09p54650</name>
</gene>
<keyword evidence="5 6" id="KW-0539">Nucleus</keyword>
<evidence type="ECO:0000256" key="3">
    <source>
        <dbReference type="ARBA" id="ARBA00023015"/>
    </source>
</evidence>
<evidence type="ECO:0000256" key="4">
    <source>
        <dbReference type="ARBA" id="ARBA00023163"/>
    </source>
</evidence>
<sequence>MKGSTGRVFRDRKIDEHKRLDIVRDLSELDDVRARTYLTNPIPSLESRSLCGASSSPSSPSPSSTLENLRSLDIETPSCKVVTKWYENEFFERKTFVVPDGYIKASHERQRNPETGLEYDLDEEDEVWLSEREKGSKILEEDLENMLIRLEFALHATASTAQASQEDAGSSGGRKRTCRSVAESLPQESAIAILAANGFSHLVYQDLSQVYKYWVRKRDAARKPILRCLQPPPALDESNPYDLFCGGGRGGGASSSKHNKSKHLAKHFEGVRSFWQPNPNAELQTPKALRHFKEDRPRSVQVVSGPLTGKLLGCTLRHSQEYVSYHGRLMHPSEFVRMGTGIFHNNWKAALRVKGELDGGRAEESAQSVGEWLRVRGKVLGSTVLGKIVSVYSKKLNLFKSGIIEDFDRTNGQHLVRYLDGFEEEWLHLSMEWVRWLPGSSVDFGIRVVKKIRKRTPVRSPRVSANMHSKGEGSFGIRSYLPYSRKALQFQLATVQDWFHTILQSALNFAASLQPATVVSPLKRGEFNGLAKPAGSKKKGKELLKWAPLGFAKAKGLLEAAGQNPEILPVIMGDLEGFLVSGCSQREDMILYEGKEIRPADFVQKAGGQSCWWGSWMSLIQVKMKDGDVPGPAVGDWLRARGHEVGVTVVSKGVGVYRPEIGTFQWGNVVAFDRLSGKHLIQYEDGLREWLFLSIHFIKWVSTGLDRKKRKLGANASVAKRLKFV</sequence>
<feature type="domain" description="Enhancer of polycomb-like N-terminal" evidence="8">
    <location>
        <begin position="58"/>
        <end position="151"/>
    </location>
</feature>
<keyword evidence="3 6" id="KW-0805">Transcription regulation</keyword>
<evidence type="ECO:0000256" key="5">
    <source>
        <dbReference type="ARBA" id="ARBA00023242"/>
    </source>
</evidence>